<dbReference type="OrthoDB" id="10252740at2759"/>
<dbReference type="Pfam" id="PF02171">
    <property type="entry name" value="Piwi"/>
    <property type="match status" value="1"/>
</dbReference>
<dbReference type="AlphaFoldDB" id="A0A6G1LM10"/>
<name>A0A6G1LM10_9PEZI</name>
<evidence type="ECO:0000313" key="3">
    <source>
        <dbReference type="Proteomes" id="UP000799436"/>
    </source>
</evidence>
<dbReference type="SUPFAM" id="SSF53098">
    <property type="entry name" value="Ribonuclease H-like"/>
    <property type="match status" value="1"/>
</dbReference>
<dbReference type="SMART" id="SM00950">
    <property type="entry name" value="Piwi"/>
    <property type="match status" value="1"/>
</dbReference>
<dbReference type="InterPro" id="IPR036397">
    <property type="entry name" value="RNaseH_sf"/>
</dbReference>
<dbReference type="InterPro" id="IPR036085">
    <property type="entry name" value="PAZ_dom_sf"/>
</dbReference>
<evidence type="ECO:0000259" key="1">
    <source>
        <dbReference type="PROSITE" id="PS50822"/>
    </source>
</evidence>
<dbReference type="EMBL" id="ML995809">
    <property type="protein sequence ID" value="KAF2773981.1"/>
    <property type="molecule type" value="Genomic_DNA"/>
</dbReference>
<keyword evidence="3" id="KW-1185">Reference proteome</keyword>
<dbReference type="Gene3D" id="3.30.420.10">
    <property type="entry name" value="Ribonuclease H-like superfamily/Ribonuclease H"/>
    <property type="match status" value="1"/>
</dbReference>
<dbReference type="Gene3D" id="3.40.50.2300">
    <property type="match status" value="1"/>
</dbReference>
<dbReference type="GO" id="GO:0003676">
    <property type="term" value="F:nucleic acid binding"/>
    <property type="evidence" value="ECO:0007669"/>
    <property type="project" value="InterPro"/>
</dbReference>
<dbReference type="Proteomes" id="UP000799436">
    <property type="component" value="Unassembled WGS sequence"/>
</dbReference>
<feature type="domain" description="Piwi" evidence="1">
    <location>
        <begin position="570"/>
        <end position="876"/>
    </location>
</feature>
<gene>
    <name evidence="2" type="ORF">EJ03DRAFT_304629</name>
</gene>
<reference evidence="2" key="1">
    <citation type="journal article" date="2020" name="Stud. Mycol.">
        <title>101 Dothideomycetes genomes: a test case for predicting lifestyles and emergence of pathogens.</title>
        <authorList>
            <person name="Haridas S."/>
            <person name="Albert R."/>
            <person name="Binder M."/>
            <person name="Bloem J."/>
            <person name="Labutti K."/>
            <person name="Salamov A."/>
            <person name="Andreopoulos B."/>
            <person name="Baker S."/>
            <person name="Barry K."/>
            <person name="Bills G."/>
            <person name="Bluhm B."/>
            <person name="Cannon C."/>
            <person name="Castanera R."/>
            <person name="Culley D."/>
            <person name="Daum C."/>
            <person name="Ezra D."/>
            <person name="Gonzalez J."/>
            <person name="Henrissat B."/>
            <person name="Kuo A."/>
            <person name="Liang C."/>
            <person name="Lipzen A."/>
            <person name="Lutzoni F."/>
            <person name="Magnuson J."/>
            <person name="Mondo S."/>
            <person name="Nolan M."/>
            <person name="Ohm R."/>
            <person name="Pangilinan J."/>
            <person name="Park H.-J."/>
            <person name="Ramirez L."/>
            <person name="Alfaro M."/>
            <person name="Sun H."/>
            <person name="Tritt A."/>
            <person name="Yoshinaga Y."/>
            <person name="Zwiers L.-H."/>
            <person name="Turgeon B."/>
            <person name="Goodwin S."/>
            <person name="Spatafora J."/>
            <person name="Crous P."/>
            <person name="Grigoriev I."/>
        </authorList>
    </citation>
    <scope>NUCLEOTIDE SEQUENCE</scope>
    <source>
        <strain evidence="2">CBS 116005</strain>
    </source>
</reference>
<dbReference type="PANTHER" id="PTHR22891">
    <property type="entry name" value="EUKARYOTIC TRANSLATION INITIATION FACTOR 2C"/>
    <property type="match status" value="1"/>
</dbReference>
<dbReference type="InterPro" id="IPR012337">
    <property type="entry name" value="RNaseH-like_sf"/>
</dbReference>
<accession>A0A6G1LM10</accession>
<sequence>MQNLSLNTQLGTQQIQPPRLSFFDETYARAPAVGSQIGRAVNAHTNFFDVDISQLPDHLFVYSYSFPQINGRDISNKGVKKELIRLVLQDDPFFTPIAIASFIATDWNAKLVSRIELEAQTNSGFTPTTTKNVTVQWANQAQPGQVLNLAIGIRRTDDLLKTDIQRYIGGQDESFEPTEWLSALNTLARKPATEPRAIVVKIGREKFFARTPTAQPWASGLRPRTGHVSSIRPLRGSLAMNLQPVASAFIEPNPLLIFMKAYSPGIRLPDLADWQLLSTQDQQELFEQHEAYLKAISKGLQVRYRYTPPSSQNGQRSAVITNQTSATPLGRLRLINGFGFSARNQNFQHSTLGDIFVEMYFNNYVMIPQSPLKYPYLPCVNTGSKAHPAWVPPELLCVEPHQPKRGQLGESDMALMLRVAQRLPDDNKENIAQLFEGGQIFDPTNLRSAAGLILSPNFKVVSARMLNIVDLRYGGAVEKGDGLRRGKWDLRTKRLHTTAQLSALGVIHFGDGPNEQAYASLSAGLTSYGLRTGGGDRPVHIVEAQGTGDTLLNNALAALRQKAKDGDVPALLIILPRGQTANGFGQVKQWADIKAGVPTVCVANANRSKIELPPFQANLALKFNVKLGGKNHILHNNGGIPKGTMIVGADVTHPGLGSVPHCPSAAAVVASYDEFAMAFPGSLRLQMGKEEMIEALGNMIFERLRLWKRRNGTLPSNILFYRDGVSECQFAYVKRYELSRIKLGCTKFEQGYSPNITLIVCGKRHHTRFYADKSSTPAWAIDEKRNFKPGLMVDDRSIRSPYSFDFYLQSHKALNGTARPCHYFVIHHEMNMTATQLQQITFNLCFNYATALTPISYASPAYYADRMCTRAGFYLRPLTQLGHPARPKVQAIDARMATDQKDVAFATEVACGWNAYWPAANRLSPVHDKLVHTMFYV</sequence>
<organism evidence="2 3">
    <name type="scientific">Teratosphaeria nubilosa</name>
    <dbReference type="NCBI Taxonomy" id="161662"/>
    <lineage>
        <taxon>Eukaryota</taxon>
        <taxon>Fungi</taxon>
        <taxon>Dikarya</taxon>
        <taxon>Ascomycota</taxon>
        <taxon>Pezizomycotina</taxon>
        <taxon>Dothideomycetes</taxon>
        <taxon>Dothideomycetidae</taxon>
        <taxon>Mycosphaerellales</taxon>
        <taxon>Teratosphaeriaceae</taxon>
        <taxon>Teratosphaeria</taxon>
    </lineage>
</organism>
<dbReference type="PROSITE" id="PS50822">
    <property type="entry name" value="PIWI"/>
    <property type="match status" value="1"/>
</dbReference>
<proteinExistence type="predicted"/>
<dbReference type="InterPro" id="IPR003165">
    <property type="entry name" value="Piwi"/>
</dbReference>
<evidence type="ECO:0000313" key="2">
    <source>
        <dbReference type="EMBL" id="KAF2773981.1"/>
    </source>
</evidence>
<dbReference type="SUPFAM" id="SSF101690">
    <property type="entry name" value="PAZ domain"/>
    <property type="match status" value="1"/>
</dbReference>
<dbReference type="Gene3D" id="2.170.260.10">
    <property type="entry name" value="paz domain"/>
    <property type="match status" value="1"/>
</dbReference>
<protein>
    <submittedName>
        <fullName evidence="2">Piwi-domain-containing protein</fullName>
    </submittedName>
</protein>